<dbReference type="SUPFAM" id="SSF53448">
    <property type="entry name" value="Nucleotide-diphospho-sugar transferases"/>
    <property type="match status" value="1"/>
</dbReference>
<keyword evidence="1" id="KW-1133">Transmembrane helix</keyword>
<evidence type="ECO:0000313" key="4">
    <source>
        <dbReference type="EMBL" id="GMG84839.1"/>
    </source>
</evidence>
<proteinExistence type="predicted"/>
<feature type="transmembrane region" description="Helical" evidence="1">
    <location>
        <begin position="227"/>
        <end position="257"/>
    </location>
</feature>
<keyword evidence="1" id="KW-0472">Membrane</keyword>
<feature type="transmembrane region" description="Helical" evidence="1">
    <location>
        <begin position="277"/>
        <end position="302"/>
    </location>
</feature>
<keyword evidence="5" id="KW-1185">Reference proteome</keyword>
<evidence type="ECO:0000313" key="5">
    <source>
        <dbReference type="Proteomes" id="UP001239909"/>
    </source>
</evidence>
<dbReference type="Pfam" id="PF26629">
    <property type="entry name" value="GT2_TM_C"/>
    <property type="match status" value="1"/>
</dbReference>
<feature type="transmembrane region" description="Helical" evidence="1">
    <location>
        <begin position="362"/>
        <end position="385"/>
    </location>
</feature>
<dbReference type="InterPro" id="IPR050256">
    <property type="entry name" value="Glycosyltransferase_2"/>
</dbReference>
<comment type="caution">
    <text evidence="4">The sequence shown here is derived from an EMBL/GenBank/DDBJ whole genome shotgun (WGS) entry which is preliminary data.</text>
</comment>
<gene>
    <name evidence="4" type="ORF">LNKW23_40550</name>
</gene>
<sequence length="396" mass="42741">MDGAAESVSFVLPCLNEAETIEWCVRRARLAAEKIEALHGIPSEIIVADNGSTDGSRELAEAAGARVVPVAERGYGAALLGGFRAACGTYLVMGDSDRSYDFVDALPMVAALREGADLCMGSRFRGEIKPGAMPWKNRHIGNPVLSGILRLLFRTDIGDAHCGLRALSKSAFERMRLSSTGMEFASEMVLKAVLMEMRIAEVPVTLWPDGRGRPPHLRPWRDGFRHLVYMLLLSPTWLFLAPAGAMFLLGLAVIAALLLAGDAPVLRFGGFFIGDHWAIVASAMLIVAVQAALMGLTALLYTYREGIRRPNGIAMALLQHSRLQYWILAGLVLSAAGIAGIVHIALVWVASGYGPLNEIRGLVAWATCFVIGTQVFFSGFLLSVVSGHRSRHAFDP</sequence>
<reference evidence="4 5" key="1">
    <citation type="submission" date="2023-04" db="EMBL/GenBank/DDBJ databases">
        <title>Marinoamorphus aggregata gen. nov., sp. Nov., isolate from tissue of brittle star Ophioplocus japonicus.</title>
        <authorList>
            <person name="Kawano K."/>
            <person name="Sawayama S."/>
            <person name="Nakagawa S."/>
        </authorList>
    </citation>
    <scope>NUCLEOTIDE SEQUENCE [LARGE SCALE GENOMIC DNA]</scope>
    <source>
        <strain evidence="4 5">NKW23</strain>
    </source>
</reference>
<accession>A0ABQ6LS57</accession>
<dbReference type="PANTHER" id="PTHR48090:SF7">
    <property type="entry name" value="RFBJ PROTEIN"/>
    <property type="match status" value="1"/>
</dbReference>
<organism evidence="4 5">
    <name type="scientific">Paralimibaculum aggregatum</name>
    <dbReference type="NCBI Taxonomy" id="3036245"/>
    <lineage>
        <taxon>Bacteria</taxon>
        <taxon>Pseudomonadati</taxon>
        <taxon>Pseudomonadota</taxon>
        <taxon>Alphaproteobacteria</taxon>
        <taxon>Rhodobacterales</taxon>
        <taxon>Paracoccaceae</taxon>
        <taxon>Paralimibaculum</taxon>
    </lineage>
</organism>
<dbReference type="InterPro" id="IPR029044">
    <property type="entry name" value="Nucleotide-diphossugar_trans"/>
</dbReference>
<evidence type="ECO:0000259" key="3">
    <source>
        <dbReference type="Pfam" id="PF26629"/>
    </source>
</evidence>
<dbReference type="PANTHER" id="PTHR48090">
    <property type="entry name" value="UNDECAPRENYL-PHOSPHATE 4-DEOXY-4-FORMAMIDO-L-ARABINOSE TRANSFERASE-RELATED"/>
    <property type="match status" value="1"/>
</dbReference>
<evidence type="ECO:0000259" key="2">
    <source>
        <dbReference type="Pfam" id="PF00535"/>
    </source>
</evidence>
<dbReference type="RefSeq" id="WP_285673978.1">
    <property type="nucleotide sequence ID" value="NZ_BSYI01000044.1"/>
</dbReference>
<dbReference type="Proteomes" id="UP001239909">
    <property type="component" value="Unassembled WGS sequence"/>
</dbReference>
<evidence type="ECO:0000256" key="1">
    <source>
        <dbReference type="SAM" id="Phobius"/>
    </source>
</evidence>
<feature type="domain" description="Glycosyltransferase 2-like" evidence="2">
    <location>
        <begin position="9"/>
        <end position="174"/>
    </location>
</feature>
<keyword evidence="1" id="KW-0812">Transmembrane</keyword>
<name>A0ABQ6LS57_9RHOB</name>
<dbReference type="CDD" id="cd04179">
    <property type="entry name" value="DPM_DPG-synthase_like"/>
    <property type="match status" value="1"/>
</dbReference>
<feature type="domain" description="Low-salt glycan biosynthesis hexosyltransferase Agl6 C-terminal transmembrane region" evidence="3">
    <location>
        <begin position="298"/>
        <end position="385"/>
    </location>
</feature>
<dbReference type="Gene3D" id="3.90.550.10">
    <property type="entry name" value="Spore Coat Polysaccharide Biosynthesis Protein SpsA, Chain A"/>
    <property type="match status" value="1"/>
</dbReference>
<dbReference type="InterPro" id="IPR058718">
    <property type="entry name" value="Agl6_TM_C"/>
</dbReference>
<protein>
    <submittedName>
        <fullName evidence="4">Glycosyltransferase family 2 protein</fullName>
    </submittedName>
</protein>
<dbReference type="InterPro" id="IPR001173">
    <property type="entry name" value="Glyco_trans_2-like"/>
</dbReference>
<dbReference type="Pfam" id="PF00535">
    <property type="entry name" value="Glycos_transf_2"/>
    <property type="match status" value="1"/>
</dbReference>
<dbReference type="EMBL" id="BSYI01000044">
    <property type="protein sequence ID" value="GMG84839.1"/>
    <property type="molecule type" value="Genomic_DNA"/>
</dbReference>
<feature type="transmembrane region" description="Helical" evidence="1">
    <location>
        <begin position="323"/>
        <end position="350"/>
    </location>
</feature>